<comment type="catalytic activity">
    <reaction evidence="7">
        <text>L-tyrosyl-[protein] + ATP = O-(5'-adenylyl)-L-tyrosyl-[protein] + diphosphate</text>
        <dbReference type="Rhea" id="RHEA:54288"/>
        <dbReference type="Rhea" id="RHEA-COMP:10136"/>
        <dbReference type="Rhea" id="RHEA-COMP:13846"/>
        <dbReference type="ChEBI" id="CHEBI:30616"/>
        <dbReference type="ChEBI" id="CHEBI:33019"/>
        <dbReference type="ChEBI" id="CHEBI:46858"/>
        <dbReference type="ChEBI" id="CHEBI:83624"/>
        <dbReference type="EC" id="2.7.7.108"/>
    </reaction>
</comment>
<evidence type="ECO:0000256" key="3">
    <source>
        <dbReference type="ARBA" id="ARBA00022741"/>
    </source>
</evidence>
<dbReference type="GO" id="GO:0070733">
    <property type="term" value="F:AMPylase activity"/>
    <property type="evidence" value="ECO:0007669"/>
    <property type="project" value="UniProtKB-EC"/>
</dbReference>
<keyword evidence="9" id="KW-0131">Cell cycle</keyword>
<sequence>MSDEVYCYPPDFIVLRNRLDLRDEAELDLHERELVSFRIKQGIPSGQFDLAHLRAIHRHLFQDVYDCAGELRTVEIAKGGNQFQFRQYITTGMADVHRRIVAAKFLKGLSARAFADKAGEIIGDVNYVHPFREGNGRTQALYLEALARQAGHPIDLTCIVREQWMEASKAAHAGNYQRFGDCIHAAPAAKADGD</sequence>
<protein>
    <recommendedName>
        <fullName evidence="5">protein adenylyltransferase</fullName>
        <ecNumber evidence="5">2.7.7.108</ecNumber>
    </recommendedName>
</protein>
<dbReference type="PATRIC" id="fig|1526658.3.peg.1858"/>
<evidence type="ECO:0000256" key="2">
    <source>
        <dbReference type="ARBA" id="ARBA00022695"/>
    </source>
</evidence>
<dbReference type="GO" id="GO:0051302">
    <property type="term" value="P:regulation of cell division"/>
    <property type="evidence" value="ECO:0007669"/>
    <property type="project" value="TreeGrafter"/>
</dbReference>
<keyword evidence="3" id="KW-0547">Nucleotide-binding</keyword>
<dbReference type="Proteomes" id="UP000037822">
    <property type="component" value="Unassembled WGS sequence"/>
</dbReference>
<dbReference type="OrthoDB" id="9813719at2"/>
<keyword evidence="4" id="KW-0067">ATP-binding</keyword>
<dbReference type="PROSITE" id="PS51459">
    <property type="entry name" value="FIDO"/>
    <property type="match status" value="1"/>
</dbReference>
<evidence type="ECO:0000256" key="6">
    <source>
        <dbReference type="ARBA" id="ARBA00047939"/>
    </source>
</evidence>
<organism evidence="9 10">
    <name type="scientific">Bosea vaviloviae</name>
    <dbReference type="NCBI Taxonomy" id="1526658"/>
    <lineage>
        <taxon>Bacteria</taxon>
        <taxon>Pseudomonadati</taxon>
        <taxon>Pseudomonadota</taxon>
        <taxon>Alphaproteobacteria</taxon>
        <taxon>Hyphomicrobiales</taxon>
        <taxon>Boseaceae</taxon>
        <taxon>Bosea</taxon>
    </lineage>
</organism>
<evidence type="ECO:0000256" key="5">
    <source>
        <dbReference type="ARBA" id="ARBA00034531"/>
    </source>
</evidence>
<dbReference type="GO" id="GO:0005524">
    <property type="term" value="F:ATP binding"/>
    <property type="evidence" value="ECO:0007669"/>
    <property type="project" value="UniProtKB-KW"/>
</dbReference>
<dbReference type="RefSeq" id="WP_054207374.1">
    <property type="nucleotide sequence ID" value="NZ_LGSZ01000010.1"/>
</dbReference>
<comment type="catalytic activity">
    <reaction evidence="6">
        <text>L-threonyl-[protein] + ATP = 3-O-(5'-adenylyl)-L-threonyl-[protein] + diphosphate</text>
        <dbReference type="Rhea" id="RHEA:54292"/>
        <dbReference type="Rhea" id="RHEA-COMP:11060"/>
        <dbReference type="Rhea" id="RHEA-COMP:13847"/>
        <dbReference type="ChEBI" id="CHEBI:30013"/>
        <dbReference type="ChEBI" id="CHEBI:30616"/>
        <dbReference type="ChEBI" id="CHEBI:33019"/>
        <dbReference type="ChEBI" id="CHEBI:138113"/>
        <dbReference type="EC" id="2.7.7.108"/>
    </reaction>
</comment>
<dbReference type="Pfam" id="PF02661">
    <property type="entry name" value="Fic"/>
    <property type="match status" value="1"/>
</dbReference>
<reference evidence="9 10" key="1">
    <citation type="submission" date="2015-07" db="EMBL/GenBank/DDBJ databases">
        <title>Whole genome sequencing of Bosea vaviloviae isolated from cave pool.</title>
        <authorList>
            <person name="Tan N.E.H."/>
            <person name="Lee Y.P."/>
            <person name="Gan H.M."/>
            <person name="Barton H."/>
            <person name="Savka M.A."/>
        </authorList>
    </citation>
    <scope>NUCLEOTIDE SEQUENCE [LARGE SCALE GENOMIC DNA]</scope>
    <source>
        <strain evidence="9 10">SD260</strain>
    </source>
</reference>
<dbReference type="EC" id="2.7.7.108" evidence="5"/>
<dbReference type="InterPro" id="IPR003812">
    <property type="entry name" value="Fido"/>
</dbReference>
<evidence type="ECO:0000256" key="7">
    <source>
        <dbReference type="ARBA" id="ARBA00048696"/>
    </source>
</evidence>
<dbReference type="Gene3D" id="1.10.3290.10">
    <property type="entry name" value="Fido-like domain"/>
    <property type="match status" value="1"/>
</dbReference>
<dbReference type="InterPro" id="IPR036597">
    <property type="entry name" value="Fido-like_dom_sf"/>
</dbReference>
<dbReference type="AlphaFoldDB" id="A0A0N0MD04"/>
<evidence type="ECO:0000256" key="1">
    <source>
        <dbReference type="ARBA" id="ARBA00022679"/>
    </source>
</evidence>
<dbReference type="PANTHER" id="PTHR39560">
    <property type="entry name" value="PROTEIN ADENYLYLTRANSFERASE FIC-RELATED"/>
    <property type="match status" value="1"/>
</dbReference>
<feature type="domain" description="Fido" evidence="8">
    <location>
        <begin position="48"/>
        <end position="185"/>
    </location>
</feature>
<evidence type="ECO:0000259" key="8">
    <source>
        <dbReference type="PROSITE" id="PS51459"/>
    </source>
</evidence>
<dbReference type="GO" id="GO:0051301">
    <property type="term" value="P:cell division"/>
    <property type="evidence" value="ECO:0007669"/>
    <property type="project" value="UniProtKB-KW"/>
</dbReference>
<keyword evidence="10" id="KW-1185">Reference proteome</keyword>
<keyword evidence="1" id="KW-0808">Transferase</keyword>
<gene>
    <name evidence="9" type="ORF">AE618_01970</name>
</gene>
<evidence type="ECO:0000313" key="10">
    <source>
        <dbReference type="Proteomes" id="UP000037822"/>
    </source>
</evidence>
<dbReference type="SUPFAM" id="SSF140931">
    <property type="entry name" value="Fic-like"/>
    <property type="match status" value="1"/>
</dbReference>
<evidence type="ECO:0000256" key="4">
    <source>
        <dbReference type="ARBA" id="ARBA00022840"/>
    </source>
</evidence>
<dbReference type="PANTHER" id="PTHR39560:SF1">
    <property type="entry name" value="PROTEIN ADENYLYLTRANSFERASE FIC-RELATED"/>
    <property type="match status" value="1"/>
</dbReference>
<dbReference type="EMBL" id="LGSZ01000010">
    <property type="protein sequence ID" value="KPH82849.1"/>
    <property type="molecule type" value="Genomic_DNA"/>
</dbReference>
<keyword evidence="2" id="KW-0548">Nucleotidyltransferase</keyword>
<name>A0A0N0MD04_9HYPH</name>
<comment type="caution">
    <text evidence="9">The sequence shown here is derived from an EMBL/GenBank/DDBJ whole genome shotgun (WGS) entry which is preliminary data.</text>
</comment>
<evidence type="ECO:0000313" key="9">
    <source>
        <dbReference type="EMBL" id="KPH82849.1"/>
    </source>
</evidence>
<keyword evidence="9" id="KW-0132">Cell division</keyword>
<proteinExistence type="predicted"/>
<accession>A0A0N0MD04</accession>